<evidence type="ECO:0000313" key="2">
    <source>
        <dbReference type="Proteomes" id="UP000002063"/>
    </source>
</evidence>
<organism evidence="1 2">
    <name type="scientific">Methanocaldococcus vulcanius (strain ATCC 700851 / DSM 12094 / M7)</name>
    <name type="common">Methanococcus vulcanius</name>
    <dbReference type="NCBI Taxonomy" id="579137"/>
    <lineage>
        <taxon>Archaea</taxon>
        <taxon>Methanobacteriati</taxon>
        <taxon>Methanobacteriota</taxon>
        <taxon>Methanomada group</taxon>
        <taxon>Methanococci</taxon>
        <taxon>Methanococcales</taxon>
        <taxon>Methanocaldococcaceae</taxon>
        <taxon>Methanocaldococcus</taxon>
    </lineage>
</organism>
<dbReference type="SUPFAM" id="SSF50998">
    <property type="entry name" value="Quinoprotein alcohol dehydrogenase-like"/>
    <property type="match status" value="1"/>
</dbReference>
<dbReference type="Pfam" id="PF09826">
    <property type="entry name" value="Beta_propel"/>
    <property type="match status" value="1"/>
</dbReference>
<protein>
    <submittedName>
        <fullName evidence="1">Beta propeller domain protein</fullName>
    </submittedName>
</protein>
<dbReference type="HOGENOM" id="CLU_015706_1_0_2"/>
<name>C9RHR9_METVM</name>
<dbReference type="PROSITE" id="PS51257">
    <property type="entry name" value="PROKAR_LIPOPROTEIN"/>
    <property type="match status" value="1"/>
</dbReference>
<reference evidence="1" key="1">
    <citation type="submission" date="2009-10" db="EMBL/GenBank/DDBJ databases">
        <title>Complete sequence of chromosome of Methanocaldococcus vulcanius M7.</title>
        <authorList>
            <consortium name="US DOE Joint Genome Institute"/>
            <person name="Lucas S."/>
            <person name="Copeland A."/>
            <person name="Lapidus A."/>
            <person name="Glavina del Rio T."/>
            <person name="Dalin E."/>
            <person name="Tice H."/>
            <person name="Bruce D."/>
            <person name="Goodwin L."/>
            <person name="Pitluck S."/>
            <person name="Lcollab F.I."/>
            <person name="Brettin T."/>
            <person name="Detter J.C."/>
            <person name="Han C."/>
            <person name="Tapia R."/>
            <person name="Kuske C.R."/>
            <person name="Schmutz J."/>
            <person name="Larimer F."/>
            <person name="Land M."/>
            <person name="Hauser L."/>
            <person name="Kyrpides N."/>
            <person name="Ovchinikova G."/>
            <person name="Sieprawska-Lupa M."/>
            <person name="Whitman W.B."/>
            <person name="Woyke T."/>
        </authorList>
    </citation>
    <scope>NUCLEOTIDE SEQUENCE [LARGE SCALE GENOMIC DNA]</scope>
    <source>
        <strain evidence="1">M7</strain>
    </source>
</reference>
<dbReference type="eggNOG" id="arCOG02284">
    <property type="taxonomic scope" value="Archaea"/>
</dbReference>
<keyword evidence="2" id="KW-1185">Reference proteome</keyword>
<dbReference type="InterPro" id="IPR014441">
    <property type="entry name" value="UCP006425_b-propeller"/>
</dbReference>
<evidence type="ECO:0000313" key="1">
    <source>
        <dbReference type="EMBL" id="ACX73121.1"/>
    </source>
</evidence>
<dbReference type="PIRSF" id="PIRSF006425">
    <property type="entry name" value="UCP006425_WD40"/>
    <property type="match status" value="1"/>
</dbReference>
<sequence length="619" mass="71880">MKIKAVAIFLSLLMVVSLFSGCVENEKTTKIHEEGFKLIPVNSKSTFENFKNTIENPLNNPIFFTQSYLYGLSSTITIVKSTNVGMTINQERFSKTNVQVKGIDEADILKTNGKIIAFSQNKIYLIKPLPPKNSTILKNLSQSGYLYLINNTLIVISWDEITSYNISNPKKPKITWQINLNGSYVDSRLYNGSLYLIVRKNYIYCPIVWNGYKINYNKYYIPIISPIYSRDFDTTYIISKINIKTGKIENSIAIVGNYKTTLYMSKNNIYFAYNLKINEKKLMLKFLNESADKYFPKEVAEKIRTVVNDKNFGDDAKFVEITETIERYLNTLPSEKKHNIVKTLENDFENYLEKHWEELECTGIAKIDLKTFNVKSGEVSGRLLNNFAMDEYKGYLRVATTIGNRDRMTNNIYILDKNLNVIGKLTGLEKGERIYAVRFLGDKAYIITYKETDPLLVIDLKDPKNPKVLGELKIPGYSTYLHPIGNNLFIGIGKDNDGKLKISLFNISDLNNPKEVDKYKLNVWWSPALRDYHAFLWDEKYKIFFLPAYNHAYVFKIEDNKIEMVKDDEHKTNVLRALFINNYLYTFSLSEMHILDENNWQLVKKIEFGNYLPYDYGFK</sequence>
<dbReference type="GeneID" id="8513607"/>
<dbReference type="RefSeq" id="WP_015733341.1">
    <property type="nucleotide sequence ID" value="NC_013407.1"/>
</dbReference>
<proteinExistence type="predicted"/>
<accession>C9RHR9</accession>
<dbReference type="Proteomes" id="UP000002063">
    <property type="component" value="Chromosome"/>
</dbReference>
<dbReference type="AlphaFoldDB" id="C9RHR9"/>
<dbReference type="EMBL" id="CP001787">
    <property type="protein sequence ID" value="ACX73121.1"/>
    <property type="molecule type" value="Genomic_DNA"/>
</dbReference>
<dbReference type="STRING" id="579137.Metvu_1267"/>
<dbReference type="KEGG" id="mvu:Metvu_1267"/>
<dbReference type="InterPro" id="IPR011047">
    <property type="entry name" value="Quinoprotein_ADH-like_sf"/>
</dbReference>
<dbReference type="OrthoDB" id="28968at2157"/>
<gene>
    <name evidence="1" type="ordered locus">Metvu_1267</name>
</gene>
<dbReference type="InterPro" id="IPR019198">
    <property type="entry name" value="Beta_propeller_containing"/>
</dbReference>